<dbReference type="InterPro" id="IPR003779">
    <property type="entry name" value="CMD-like"/>
</dbReference>
<sequence>MRDGFATRLNVYRVMAHHPALLKSWARFRDHVVLDNRLDRASLEIVILRTGFRRDSRYEWMQHVVRGRGAGLEDRQIKGAALAPEQAASATDALLMRCVDALIDTNRLPKDLQAALCTEFGKEGVLDLIATVGMYSLLAYMLESFETPIDADIAAALELDPLTT</sequence>
<keyword evidence="3" id="KW-1185">Reference proteome</keyword>
<gene>
    <name evidence="2" type="ORF">ABC974_26555</name>
</gene>
<evidence type="ECO:0000259" key="1">
    <source>
        <dbReference type="Pfam" id="PF02627"/>
    </source>
</evidence>
<reference evidence="2 3" key="1">
    <citation type="submission" date="2024-05" db="EMBL/GenBank/DDBJ databases">
        <authorList>
            <person name="Liu Q."/>
            <person name="Xin Y.-H."/>
        </authorList>
    </citation>
    <scope>NUCLEOTIDE SEQUENCE [LARGE SCALE GENOMIC DNA]</scope>
    <source>
        <strain evidence="2 3">CGMCC 1.10181</strain>
    </source>
</reference>
<proteinExistence type="predicted"/>
<dbReference type="RefSeq" id="WP_343888489.1">
    <property type="nucleotide sequence ID" value="NZ_BAAAEH010000009.1"/>
</dbReference>
<dbReference type="SUPFAM" id="SSF69118">
    <property type="entry name" value="AhpD-like"/>
    <property type="match status" value="1"/>
</dbReference>
<organism evidence="2 3">
    <name type="scientific">Sphingomonas oligophenolica</name>
    <dbReference type="NCBI Taxonomy" id="301154"/>
    <lineage>
        <taxon>Bacteria</taxon>
        <taxon>Pseudomonadati</taxon>
        <taxon>Pseudomonadota</taxon>
        <taxon>Alphaproteobacteria</taxon>
        <taxon>Sphingomonadales</taxon>
        <taxon>Sphingomonadaceae</taxon>
        <taxon>Sphingomonas</taxon>
    </lineage>
</organism>
<dbReference type="EMBL" id="JBDIME010000041">
    <property type="protein sequence ID" value="MEN2793213.1"/>
    <property type="molecule type" value="Genomic_DNA"/>
</dbReference>
<comment type="caution">
    <text evidence="2">The sequence shown here is derived from an EMBL/GenBank/DDBJ whole genome shotgun (WGS) entry which is preliminary data.</text>
</comment>
<dbReference type="Proteomes" id="UP001419910">
    <property type="component" value="Unassembled WGS sequence"/>
</dbReference>
<name>A0ABU9YBL7_9SPHN</name>
<evidence type="ECO:0000313" key="2">
    <source>
        <dbReference type="EMBL" id="MEN2793213.1"/>
    </source>
</evidence>
<accession>A0ABU9YBL7</accession>
<dbReference type="Gene3D" id="1.20.1290.10">
    <property type="entry name" value="AhpD-like"/>
    <property type="match status" value="1"/>
</dbReference>
<dbReference type="PANTHER" id="PTHR34846:SF11">
    <property type="entry name" value="4-CARBOXYMUCONOLACTONE DECARBOXYLASE FAMILY PROTEIN (AFU_ORTHOLOGUE AFUA_6G11590)"/>
    <property type="match status" value="1"/>
</dbReference>
<dbReference type="PANTHER" id="PTHR34846">
    <property type="entry name" value="4-CARBOXYMUCONOLACTONE DECARBOXYLASE FAMILY PROTEIN (AFU_ORTHOLOGUE AFUA_6G11590)"/>
    <property type="match status" value="1"/>
</dbReference>
<evidence type="ECO:0000313" key="3">
    <source>
        <dbReference type="Proteomes" id="UP001419910"/>
    </source>
</evidence>
<dbReference type="InterPro" id="IPR029032">
    <property type="entry name" value="AhpD-like"/>
</dbReference>
<dbReference type="Pfam" id="PF02627">
    <property type="entry name" value="CMD"/>
    <property type="match status" value="1"/>
</dbReference>
<feature type="domain" description="Carboxymuconolactone decarboxylase-like" evidence="1">
    <location>
        <begin position="19"/>
        <end position="83"/>
    </location>
</feature>
<protein>
    <submittedName>
        <fullName evidence="2">Carboxymuconolactone decarboxylase family protein</fullName>
    </submittedName>
</protein>